<feature type="transmembrane region" description="Helical" evidence="1">
    <location>
        <begin position="50"/>
        <end position="68"/>
    </location>
</feature>
<keyword evidence="1" id="KW-0812">Transmembrane</keyword>
<keyword evidence="1" id="KW-0472">Membrane</keyword>
<dbReference type="HOGENOM" id="CLU_1948433_0_0_1"/>
<gene>
    <name evidence="2" type="ORF">BATDEDRAFT_86702</name>
</gene>
<evidence type="ECO:0000256" key="1">
    <source>
        <dbReference type="SAM" id="Phobius"/>
    </source>
</evidence>
<evidence type="ECO:0000313" key="3">
    <source>
        <dbReference type="Proteomes" id="UP000007241"/>
    </source>
</evidence>
<dbReference type="EMBL" id="GL882880">
    <property type="protein sequence ID" value="EGF82550.1"/>
    <property type="molecule type" value="Genomic_DNA"/>
</dbReference>
<accession>F4NWU5</accession>
<reference evidence="2 3" key="1">
    <citation type="submission" date="2009-12" db="EMBL/GenBank/DDBJ databases">
        <title>The draft genome of Batrachochytrium dendrobatidis.</title>
        <authorList>
            <consortium name="US DOE Joint Genome Institute (JGI-PGF)"/>
            <person name="Kuo A."/>
            <person name="Salamov A."/>
            <person name="Schmutz J."/>
            <person name="Lucas S."/>
            <person name="Pitluck S."/>
            <person name="Rosenblum E."/>
            <person name="Stajich J."/>
            <person name="Eisen M."/>
            <person name="Grigoriev I.V."/>
        </authorList>
    </citation>
    <scope>NUCLEOTIDE SEQUENCE [LARGE SCALE GENOMIC DNA]</scope>
    <source>
        <strain evidence="3">JAM81 / FGSC 10211</strain>
    </source>
</reference>
<evidence type="ECO:0000313" key="2">
    <source>
        <dbReference type="EMBL" id="EGF82550.1"/>
    </source>
</evidence>
<keyword evidence="1" id="KW-1133">Transmembrane helix</keyword>
<feature type="transmembrane region" description="Helical" evidence="1">
    <location>
        <begin position="80"/>
        <end position="104"/>
    </location>
</feature>
<dbReference type="OrthoDB" id="10528240at2759"/>
<protein>
    <submittedName>
        <fullName evidence="2">Uncharacterized protein</fullName>
    </submittedName>
</protein>
<proteinExistence type="predicted"/>
<dbReference type="InParanoid" id="F4NWU5"/>
<name>F4NWU5_BATDJ</name>
<dbReference type="Proteomes" id="UP000007241">
    <property type="component" value="Unassembled WGS sequence"/>
</dbReference>
<dbReference type="AlphaFoldDB" id="F4NWU5"/>
<organism evidence="2 3">
    <name type="scientific">Batrachochytrium dendrobatidis (strain JAM81 / FGSC 10211)</name>
    <name type="common">Frog chytrid fungus</name>
    <dbReference type="NCBI Taxonomy" id="684364"/>
    <lineage>
        <taxon>Eukaryota</taxon>
        <taxon>Fungi</taxon>
        <taxon>Fungi incertae sedis</taxon>
        <taxon>Chytridiomycota</taxon>
        <taxon>Chytridiomycota incertae sedis</taxon>
        <taxon>Chytridiomycetes</taxon>
        <taxon>Rhizophydiales</taxon>
        <taxon>Rhizophydiales incertae sedis</taxon>
        <taxon>Batrachochytrium</taxon>
    </lineage>
</organism>
<keyword evidence="3" id="KW-1185">Reference proteome</keyword>
<dbReference type="RefSeq" id="XP_006676966.1">
    <property type="nucleotide sequence ID" value="XM_006676903.1"/>
</dbReference>
<dbReference type="GeneID" id="18242549"/>
<sequence length="129" mass="13944">MFVYMMAHPDLFLTDLLRTFWQAVAAIAIFTQQQAPRLMSYIVSATPSQILVLLSGCLAIYFVLYVTATLMQGILKTVVLLVKTVVFCCVLVLAFYVLQAYVLARSGGSLGSPFVGLAGLIGQTGSAEL</sequence>